<reference evidence="2 3" key="1">
    <citation type="submission" date="2017-04" db="EMBL/GenBank/DDBJ databases">
        <authorList>
            <person name="Afonso C.L."/>
            <person name="Miller P.J."/>
            <person name="Scott M.A."/>
            <person name="Spackman E."/>
            <person name="Goraichik I."/>
            <person name="Dimitrov K.M."/>
            <person name="Suarez D.L."/>
            <person name="Swayne D.E."/>
        </authorList>
    </citation>
    <scope>NUCLEOTIDE SEQUENCE [LARGE SCALE GENOMIC DNA]</scope>
    <source>
        <strain evidence="2 3">DSM 5090</strain>
    </source>
</reference>
<organism evidence="2 3">
    <name type="scientific">Sporomusa malonica</name>
    <dbReference type="NCBI Taxonomy" id="112901"/>
    <lineage>
        <taxon>Bacteria</taxon>
        <taxon>Bacillati</taxon>
        <taxon>Bacillota</taxon>
        <taxon>Negativicutes</taxon>
        <taxon>Selenomonadales</taxon>
        <taxon>Sporomusaceae</taxon>
        <taxon>Sporomusa</taxon>
    </lineage>
</organism>
<sequence>MWLILFFRICLVGSFLFAVWKWGDWKNWKKYYPTVLFVMVVNLGASYITYHHGLWNYHQDQLVKTQSTVELINSFVMLPSSTFVFLSNFPVNRKLYQYGYILLWVLIFSSLEYIDKTIGGIYYSNGWLWQISTIFDIAMFSIIRLHHLSPLRAWLITLFLTGVILIVFNFGSAEMK</sequence>
<proteinExistence type="predicted"/>
<feature type="transmembrane region" description="Helical" evidence="1">
    <location>
        <begin position="95"/>
        <end position="114"/>
    </location>
</feature>
<evidence type="ECO:0000256" key="1">
    <source>
        <dbReference type="SAM" id="Phobius"/>
    </source>
</evidence>
<dbReference type="InterPro" id="IPR048147">
    <property type="entry name" value="CBO0543-like"/>
</dbReference>
<dbReference type="RefSeq" id="WP_084577901.1">
    <property type="nucleotide sequence ID" value="NZ_CP155572.1"/>
</dbReference>
<keyword evidence="1" id="KW-0472">Membrane</keyword>
<dbReference type="NCBIfam" id="NF041644">
    <property type="entry name" value="CBO0543_fam"/>
    <property type="match status" value="1"/>
</dbReference>
<dbReference type="EMBL" id="FWXI01000024">
    <property type="protein sequence ID" value="SMD09413.1"/>
    <property type="molecule type" value="Genomic_DNA"/>
</dbReference>
<feature type="transmembrane region" description="Helical" evidence="1">
    <location>
        <begin position="71"/>
        <end position="89"/>
    </location>
</feature>
<feature type="transmembrane region" description="Helical" evidence="1">
    <location>
        <begin position="31"/>
        <end position="50"/>
    </location>
</feature>
<gene>
    <name evidence="2" type="ORF">SAMN04488500_12482</name>
</gene>
<dbReference type="Proteomes" id="UP000192738">
    <property type="component" value="Unassembled WGS sequence"/>
</dbReference>
<dbReference type="OrthoDB" id="1730091at2"/>
<feature type="transmembrane region" description="Helical" evidence="1">
    <location>
        <begin position="151"/>
        <end position="171"/>
    </location>
</feature>
<dbReference type="AlphaFoldDB" id="A0A1W2EI91"/>
<evidence type="ECO:0000313" key="2">
    <source>
        <dbReference type="EMBL" id="SMD09413.1"/>
    </source>
</evidence>
<keyword evidence="3" id="KW-1185">Reference proteome</keyword>
<name>A0A1W2EI91_9FIRM</name>
<evidence type="ECO:0000313" key="3">
    <source>
        <dbReference type="Proteomes" id="UP000192738"/>
    </source>
</evidence>
<protein>
    <submittedName>
        <fullName evidence="2">Uncharacterized protein</fullName>
    </submittedName>
</protein>
<keyword evidence="1" id="KW-0812">Transmembrane</keyword>
<feature type="transmembrane region" description="Helical" evidence="1">
    <location>
        <begin position="126"/>
        <end position="145"/>
    </location>
</feature>
<accession>A0A1W2EI91</accession>
<keyword evidence="1" id="KW-1133">Transmembrane helix</keyword>